<dbReference type="Gene3D" id="2.10.25.10">
    <property type="entry name" value="Laminin"/>
    <property type="match status" value="9"/>
</dbReference>
<evidence type="ECO:0000256" key="10">
    <source>
        <dbReference type="ARBA" id="ARBA00023180"/>
    </source>
</evidence>
<dbReference type="FunFam" id="2.10.25.10:FF:000138">
    <property type="entry name" value="Laminin subunit beta 1"/>
    <property type="match status" value="1"/>
</dbReference>
<dbReference type="FunFam" id="2.10.25.10:FF:000135">
    <property type="entry name" value="Laminin subunit beta 4"/>
    <property type="match status" value="2"/>
</dbReference>
<keyword evidence="2" id="KW-0964">Secreted</keyword>
<evidence type="ECO:0000256" key="3">
    <source>
        <dbReference type="ARBA" id="ARBA00022530"/>
    </source>
</evidence>
<keyword evidence="19" id="KW-1185">Reference proteome</keyword>
<feature type="disulfide bond" evidence="12">
    <location>
        <begin position="499"/>
        <end position="513"/>
    </location>
</feature>
<feature type="disulfide bond" evidence="12">
    <location>
        <begin position="796"/>
        <end position="805"/>
    </location>
</feature>
<evidence type="ECO:0000256" key="4">
    <source>
        <dbReference type="ARBA" id="ARBA00022729"/>
    </source>
</evidence>
<feature type="disulfide bond" evidence="12">
    <location>
        <begin position="844"/>
        <end position="853"/>
    </location>
</feature>
<dbReference type="InterPro" id="IPR056863">
    <property type="entry name" value="LMN_ATRN_NET-like_EGF"/>
</dbReference>
<name>A0A9Q1CKV6_HOLLE</name>
<evidence type="ECO:0000256" key="9">
    <source>
        <dbReference type="ARBA" id="ARBA00023157"/>
    </source>
</evidence>
<keyword evidence="8 13" id="KW-0175">Coiled coil</keyword>
<feature type="domain" description="Laminin EGF-like" evidence="15">
    <location>
        <begin position="1088"/>
        <end position="1136"/>
    </location>
</feature>
<feature type="domain" description="Laminin EGF-like" evidence="15">
    <location>
        <begin position="1030"/>
        <end position="1087"/>
    </location>
</feature>
<feature type="disulfide bond" evidence="12">
    <location>
        <begin position="825"/>
        <end position="842"/>
    </location>
</feature>
<evidence type="ECO:0000259" key="15">
    <source>
        <dbReference type="PROSITE" id="PS50027"/>
    </source>
</evidence>
<dbReference type="InterPro" id="IPR002049">
    <property type="entry name" value="LE_dom"/>
</dbReference>
<feature type="domain" description="Laminin EGF-like" evidence="15">
    <location>
        <begin position="823"/>
        <end position="868"/>
    </location>
</feature>
<dbReference type="InterPro" id="IPR013015">
    <property type="entry name" value="Laminin_IV_B"/>
</dbReference>
<dbReference type="EMBL" id="JAIZAY010000002">
    <property type="protein sequence ID" value="KAJ8046419.1"/>
    <property type="molecule type" value="Genomic_DNA"/>
</dbReference>
<dbReference type="OrthoDB" id="5985440at2759"/>
<feature type="domain" description="Laminin EGF-like" evidence="15">
    <location>
        <begin position="343"/>
        <end position="404"/>
    </location>
</feature>
<dbReference type="InterPro" id="IPR008211">
    <property type="entry name" value="Laminin_N"/>
</dbReference>
<comment type="caution">
    <text evidence="18">The sequence shown here is derived from an EMBL/GenBank/DDBJ whole genome shotgun (WGS) entry which is preliminary data.</text>
</comment>
<evidence type="ECO:0000256" key="2">
    <source>
        <dbReference type="ARBA" id="ARBA00022525"/>
    </source>
</evidence>
<sequence>MQCLIKVCLLLCLFQVTYGQIPIGLGPIIPFSECEGGSCYTGDLLIGREDRLYASSTCGFDKPERYCIVSHLQDVKKCFNCDSREAYSKSYPNSHRIENVVTSFMPDGKKMWWQSENGVEEVHIQFDLEAIFHFTHLIMTFKTFRPRALTIERSSDFGMTWRVYRHFAYDCEESFPDVPRGPLRKLNDVICEESYSTVEPSSDGEVIFRVLPPHIPIDDPYSDAVQDMINITNLRINFTQLHTLGDDLVDNRPEVIEKYYYAMYDMVVRGSCHCFGHASRCVPADGMEGRRQMFENENVKEVFGKCECTHNTEGNNCERCRPFYHALKWRPSTPADVFECKLCNCNNHATQCHYDGAVFELTGTTGDVCDDCQHNTMGRNCEQCRPFFYQDPTRDIRDPSICVPCSCDPIGSLDNGECLGHSSPSRGLQAGHCFCKTNVAGDSCDTCKDGFYDLREDNPDGCTACSCNILGTIGNMGCDKETGNCECKRFVTGRDCDRCYEGYYGLSEAVYGCEYCDCDPGGAYNNSCNQFTGQCHCRPHITSRRCKEVESGYFYTFQDYYTYEAELADIVGDLDLARIEQRIRPDGAVIRWTGPGFMRISEHGSIEFTITDLPQSGFYDLFLRYEPLRPYTWEDVRVTVNRPGAIDTSSICGNTIPQDDLMTASLPSNRRYVNISTICLEEGKTYTIRFDVENYNIGRETPGAEILFDSIMLIQQITNNELFVGDRISDYRREQWYYYRCGEAHLSGLHGRVAPVCQQLMFSMSAIMHDGAIPCECNPTGSYSAICDEFGGQCQCKPNVIGRKCDQCAPGTYGFGPNGCIPCNCDLQGSYDEFCNPSNGQCACRQNTYGPQCNQCQRGFFNFPNCRRCQCNGHADECEQTTGNCLQCRDFTSGDSCEICIDGYYGSPTIEVGRPCEPCLCPGGEGSGNQFADTCTLDEFTQTVTCDCYEGYAGISCNICDNNYYGNPEVPGGECQLCNCNGNTNPRAPGNCDSGTGQCLQCLYDTAGDNCEVCAPNFYGDALLRTCTPCNCFILGTDRDVCDDDNNCGICDAETGQCPCLPNVIGRTCSQCAPDHWKIASGEGCVSCDCCSYGSVSSQCDAFTGQCTCREGFGGRTCCGCEDLFYGDPRTTGCQECDCDPDGSLTLQCNQDGSCVCKEGVTGYRCDQCARGYQGDVPNCESCGECFHNWDRIIAALKNETDQLLSESGGVKPTGIAKAYEAELDALEEQIMALQNNLTDPSVTETELEQFQEDLKSLRTTLKRYGKEIKEMNKDHMDLNEGDDRANRELDAIEEDCMELEREAERLEETIVDVDTNTLEGAFNNILKSQNESREIQARVDEAAKLLDESSKIRAQVEADLAQRQSDLADAIEGYNGRIDAIENQLTGLEGQLAELNEQVCGIPGGECGSCGGAGCGDCGGLGCTGSLTTSEDALRRAEEAAKEFERKLNESEIVLAEVKDVQNHTAAALDAARDAYDAALQAKNDAEGAKTNLTGLIGDIMDFLLTARAHPDSIREKAEAALATQISRTPEEIEQLAEQIEDTVAGLENIDDILNETRDDLREVQELKERADRARDFAEEVKNSADGVVQALNDAEAAQDEADVAIKAATKDINKAVDEITQISSEAEAAGATADDLQAKIDAMKAQLSAVQSQFIDNEERIDDASEAAEMAAQTANEVEQDAAELFMKYNETAGEIAQKAKETQEARDRSRKLLEMATEFRERAQRQYEQLQGMETTFVENQNTLTDLTDEILKMEMQMQTAINHIQERSNYYRTCQKS</sequence>
<dbReference type="PRINTS" id="PR00011">
    <property type="entry name" value="EGFLAMININ"/>
</dbReference>
<feature type="disulfide bond" evidence="12">
    <location>
        <begin position="1002"/>
        <end position="1011"/>
    </location>
</feature>
<dbReference type="Pfam" id="PF00055">
    <property type="entry name" value="Laminin_N"/>
    <property type="match status" value="1"/>
</dbReference>
<evidence type="ECO:0000313" key="19">
    <source>
        <dbReference type="Proteomes" id="UP001152320"/>
    </source>
</evidence>
<keyword evidence="5" id="KW-0677">Repeat</keyword>
<evidence type="ECO:0000256" key="5">
    <source>
        <dbReference type="ARBA" id="ARBA00022737"/>
    </source>
</evidence>
<feature type="disulfide bond" evidence="12">
    <location>
        <begin position="823"/>
        <end position="835"/>
    </location>
</feature>
<feature type="domain" description="Laminin EGF-like" evidence="15">
    <location>
        <begin position="465"/>
        <end position="515"/>
    </location>
</feature>
<feature type="coiled-coil region" evidence="13">
    <location>
        <begin position="1428"/>
        <end position="1490"/>
    </location>
</feature>
<keyword evidence="9 12" id="KW-1015">Disulfide bond</keyword>
<feature type="coiled-coil region" evidence="13">
    <location>
        <begin position="1548"/>
        <end position="1683"/>
    </location>
</feature>
<reference evidence="18" key="1">
    <citation type="submission" date="2021-10" db="EMBL/GenBank/DDBJ databases">
        <title>Tropical sea cucumber genome reveals ecological adaptation and Cuvierian tubules defense mechanism.</title>
        <authorList>
            <person name="Chen T."/>
        </authorList>
    </citation>
    <scope>NUCLEOTIDE SEQUENCE</scope>
    <source>
        <strain evidence="18">Nanhai2018</strain>
        <tissue evidence="18">Muscle</tissue>
    </source>
</reference>
<accession>A0A9Q1CKV6</accession>
<comment type="subcellular location">
    <subcellularLocation>
        <location evidence="1">Secreted</location>
        <location evidence="1">Extracellular space</location>
        <location evidence="1">Extracellular matrix</location>
        <location evidence="1">Basement membrane</location>
    </subcellularLocation>
</comment>
<feature type="domain" description="Laminin N-terminal" evidence="17">
    <location>
        <begin position="35"/>
        <end position="271"/>
    </location>
</feature>
<dbReference type="Gene3D" id="2.170.300.10">
    <property type="entry name" value="Tie2 ligand-binding domain superfamily"/>
    <property type="match status" value="2"/>
</dbReference>
<dbReference type="PANTHER" id="PTHR10574">
    <property type="entry name" value="NETRIN/LAMININ-RELATED"/>
    <property type="match status" value="1"/>
</dbReference>
<evidence type="ECO:0000256" key="7">
    <source>
        <dbReference type="ARBA" id="ARBA00022889"/>
    </source>
</evidence>
<evidence type="ECO:0000256" key="6">
    <source>
        <dbReference type="ARBA" id="ARBA00022869"/>
    </source>
</evidence>
<keyword evidence="7" id="KW-0130">Cell adhesion</keyword>
<evidence type="ECO:0000256" key="12">
    <source>
        <dbReference type="PROSITE-ProRule" id="PRU00460"/>
    </source>
</evidence>
<dbReference type="CDD" id="cd00055">
    <property type="entry name" value="EGF_Lam"/>
    <property type="match status" value="12"/>
</dbReference>
<evidence type="ECO:0000256" key="14">
    <source>
        <dbReference type="SAM" id="SignalP"/>
    </source>
</evidence>
<dbReference type="Pfam" id="PF24973">
    <property type="entry name" value="EGF_LMN_ATRN"/>
    <property type="match status" value="2"/>
</dbReference>
<dbReference type="GO" id="GO:0005604">
    <property type="term" value="C:basement membrane"/>
    <property type="evidence" value="ECO:0007669"/>
    <property type="project" value="UniProtKB-SubCell"/>
</dbReference>
<feature type="signal peptide" evidence="14">
    <location>
        <begin position="1"/>
        <end position="19"/>
    </location>
</feature>
<dbReference type="FunFam" id="2.10.25.10:FF:000280">
    <property type="entry name" value="Laminin subunit beta 4"/>
    <property type="match status" value="1"/>
</dbReference>
<evidence type="ECO:0000256" key="1">
    <source>
        <dbReference type="ARBA" id="ARBA00004302"/>
    </source>
</evidence>
<dbReference type="PROSITE" id="PS50027">
    <property type="entry name" value="EGF_LAM_2"/>
    <property type="match status" value="10"/>
</dbReference>
<dbReference type="Pfam" id="PF21199">
    <property type="entry name" value="LAMININ_IV_B"/>
    <property type="match status" value="1"/>
</dbReference>
<dbReference type="SUPFAM" id="SSF58100">
    <property type="entry name" value="Bacterial hemolysins"/>
    <property type="match status" value="1"/>
</dbReference>
<protein>
    <submittedName>
        <fullName evidence="18">Laminin subunit beta-1</fullName>
    </submittedName>
</protein>
<dbReference type="GO" id="GO:0007155">
    <property type="term" value="P:cell adhesion"/>
    <property type="evidence" value="ECO:0007669"/>
    <property type="project" value="UniProtKB-KW"/>
</dbReference>
<feature type="chain" id="PRO_5040323514" evidence="14">
    <location>
        <begin position="20"/>
        <end position="1781"/>
    </location>
</feature>
<evidence type="ECO:0000256" key="8">
    <source>
        <dbReference type="ARBA" id="ARBA00023054"/>
    </source>
</evidence>
<dbReference type="Proteomes" id="UP001152320">
    <property type="component" value="Chromosome 2"/>
</dbReference>
<dbReference type="Gene3D" id="1.20.1170.10">
    <property type="match status" value="1"/>
</dbReference>
<proteinExistence type="predicted"/>
<dbReference type="SMART" id="SM00180">
    <property type="entry name" value="EGF_Lam"/>
    <property type="match status" value="13"/>
</dbReference>
<dbReference type="FunFam" id="2.10.25.10:FF:000011">
    <property type="entry name" value="Cadherin EGF LAG seven-pass G-type receptor"/>
    <property type="match status" value="2"/>
</dbReference>
<dbReference type="SMART" id="SM00136">
    <property type="entry name" value="LamNT"/>
    <property type="match status" value="1"/>
</dbReference>
<evidence type="ECO:0000259" key="16">
    <source>
        <dbReference type="PROSITE" id="PS51116"/>
    </source>
</evidence>
<feature type="disulfide bond" evidence="12">
    <location>
        <begin position="775"/>
        <end position="787"/>
    </location>
</feature>
<feature type="disulfide bond" evidence="12">
    <location>
        <begin position="1030"/>
        <end position="1042"/>
    </location>
</feature>
<feature type="disulfide bond" evidence="12">
    <location>
        <begin position="888"/>
        <end position="897"/>
    </location>
</feature>
<dbReference type="GO" id="GO:0009888">
    <property type="term" value="P:tissue development"/>
    <property type="evidence" value="ECO:0007669"/>
    <property type="project" value="TreeGrafter"/>
</dbReference>
<keyword evidence="6" id="KW-0084">Basement membrane</keyword>
<dbReference type="InterPro" id="IPR000742">
    <property type="entry name" value="EGF"/>
</dbReference>
<dbReference type="FunFam" id="2.10.25.10:FF:000065">
    <property type="entry name" value="Laminin subunit beta 1"/>
    <property type="match status" value="1"/>
</dbReference>
<dbReference type="FunFam" id="2.10.25.10:FF:000090">
    <property type="entry name" value="laminin subunit alpha"/>
    <property type="match status" value="1"/>
</dbReference>
<evidence type="ECO:0000259" key="17">
    <source>
        <dbReference type="PROSITE" id="PS51117"/>
    </source>
</evidence>
<feature type="disulfide bond" evidence="12">
    <location>
        <begin position="1090"/>
        <end position="1107"/>
    </location>
</feature>
<keyword evidence="4 14" id="KW-0732">Signal</keyword>
<dbReference type="FunFam" id="2.10.25.10:FF:000101">
    <property type="entry name" value="Laminin subunit beta 1"/>
    <property type="match status" value="1"/>
</dbReference>
<comment type="caution">
    <text evidence="12">Lacks conserved residue(s) required for the propagation of feature annotation.</text>
</comment>
<dbReference type="SMART" id="SM00181">
    <property type="entry name" value="EGF"/>
    <property type="match status" value="8"/>
</dbReference>
<dbReference type="PROSITE" id="PS51117">
    <property type="entry name" value="LAMININ_NTER"/>
    <property type="match status" value="1"/>
</dbReference>
<feature type="coiled-coil region" evidence="13">
    <location>
        <begin position="1372"/>
        <end position="1399"/>
    </location>
</feature>
<feature type="domain" description="Laminin IV type B" evidence="16">
    <location>
        <begin position="555"/>
        <end position="769"/>
    </location>
</feature>
<feature type="disulfide bond" evidence="12">
    <location>
        <begin position="1088"/>
        <end position="1100"/>
    </location>
</feature>
<feature type="domain" description="Laminin EGF-like" evidence="15">
    <location>
        <begin position="1137"/>
        <end position="1182"/>
    </location>
</feature>
<dbReference type="Gene3D" id="2.60.120.260">
    <property type="entry name" value="Galactose-binding domain-like"/>
    <property type="match status" value="1"/>
</dbReference>
<organism evidence="18 19">
    <name type="scientific">Holothuria leucospilota</name>
    <name type="common">Black long sea cucumber</name>
    <name type="synonym">Mertensiothuria leucospilota</name>
    <dbReference type="NCBI Taxonomy" id="206669"/>
    <lineage>
        <taxon>Eukaryota</taxon>
        <taxon>Metazoa</taxon>
        <taxon>Echinodermata</taxon>
        <taxon>Eleutherozoa</taxon>
        <taxon>Echinozoa</taxon>
        <taxon>Holothuroidea</taxon>
        <taxon>Aspidochirotacea</taxon>
        <taxon>Aspidochirotida</taxon>
        <taxon>Holothuriidae</taxon>
        <taxon>Holothuria</taxon>
    </lineage>
</organism>
<dbReference type="FunFam" id="2.10.25.10:FF:000130">
    <property type="entry name" value="Laminin subunit beta 1"/>
    <property type="match status" value="1"/>
</dbReference>
<dbReference type="PROSITE" id="PS51116">
    <property type="entry name" value="LAMININ_IVB"/>
    <property type="match status" value="1"/>
</dbReference>
<keyword evidence="11 12" id="KW-0424">Laminin EGF-like domain</keyword>
<keyword evidence="10" id="KW-0325">Glycoprotein</keyword>
<dbReference type="SUPFAM" id="SSF57196">
    <property type="entry name" value="EGF/Laminin"/>
    <property type="match status" value="10"/>
</dbReference>
<keyword evidence="3" id="KW-0272">Extracellular matrix</keyword>
<feature type="disulfide bond" evidence="12">
    <location>
        <begin position="1060"/>
        <end position="1069"/>
    </location>
</feature>
<feature type="domain" description="Laminin EGF-like" evidence="15">
    <location>
        <begin position="405"/>
        <end position="464"/>
    </location>
</feature>
<dbReference type="PANTHER" id="PTHR10574:SF375">
    <property type="entry name" value="LAMININ SUBUNIT BETA-1"/>
    <property type="match status" value="1"/>
</dbReference>
<dbReference type="Gene3D" id="1.10.287.1490">
    <property type="match status" value="1"/>
</dbReference>
<dbReference type="FunFam" id="2.60.120.260:FF:000010">
    <property type="entry name" value="Laminin subunit beta 1"/>
    <property type="match status" value="1"/>
</dbReference>
<feature type="disulfide bond" evidence="12">
    <location>
        <begin position="777"/>
        <end position="794"/>
    </location>
</feature>
<feature type="disulfide bond" evidence="12">
    <location>
        <begin position="487"/>
        <end position="496"/>
    </location>
</feature>
<feature type="disulfide bond" evidence="12">
    <location>
        <begin position="1137"/>
        <end position="1149"/>
    </location>
</feature>
<feature type="disulfide bond" evidence="12">
    <location>
        <begin position="435"/>
        <end position="444"/>
    </location>
</feature>
<feature type="disulfide bond" evidence="12">
    <location>
        <begin position="372"/>
        <end position="381"/>
    </location>
</feature>
<feature type="domain" description="Laminin EGF-like" evidence="15">
    <location>
        <begin position="869"/>
        <end position="918"/>
    </location>
</feature>
<dbReference type="Pfam" id="PF00053">
    <property type="entry name" value="EGF_laminin"/>
    <property type="match status" value="11"/>
</dbReference>
<feature type="disulfide bond" evidence="12">
    <location>
        <begin position="1157"/>
        <end position="1166"/>
    </location>
</feature>
<feature type="coiled-coil region" evidence="13">
    <location>
        <begin position="1217"/>
        <end position="1317"/>
    </location>
</feature>
<dbReference type="PROSITE" id="PS01248">
    <property type="entry name" value="EGF_LAM_1"/>
    <property type="match status" value="5"/>
</dbReference>
<dbReference type="InterPro" id="IPR050440">
    <property type="entry name" value="Laminin/Netrin_ECM"/>
</dbReference>
<feature type="domain" description="Laminin EGF-like" evidence="15">
    <location>
        <begin position="775"/>
        <end position="822"/>
    </location>
</feature>
<evidence type="ECO:0000256" key="13">
    <source>
        <dbReference type="SAM" id="Coils"/>
    </source>
</evidence>
<evidence type="ECO:0000256" key="11">
    <source>
        <dbReference type="ARBA" id="ARBA00023292"/>
    </source>
</evidence>
<feature type="domain" description="Laminin EGF-like" evidence="15">
    <location>
        <begin position="978"/>
        <end position="1029"/>
    </location>
</feature>
<dbReference type="GO" id="GO:0009887">
    <property type="term" value="P:animal organ morphogenesis"/>
    <property type="evidence" value="ECO:0007669"/>
    <property type="project" value="TreeGrafter"/>
</dbReference>
<gene>
    <name evidence="18" type="ORF">HOLleu_05082</name>
</gene>
<feature type="disulfide bond" evidence="12">
    <location>
        <begin position="1109"/>
        <end position="1118"/>
    </location>
</feature>
<evidence type="ECO:0000313" key="18">
    <source>
        <dbReference type="EMBL" id="KAJ8046419.1"/>
    </source>
</evidence>